<organism evidence="1 2">
    <name type="scientific">Arctium lappa</name>
    <name type="common">Greater burdock</name>
    <name type="synonym">Lappa major</name>
    <dbReference type="NCBI Taxonomy" id="4217"/>
    <lineage>
        <taxon>Eukaryota</taxon>
        <taxon>Viridiplantae</taxon>
        <taxon>Streptophyta</taxon>
        <taxon>Embryophyta</taxon>
        <taxon>Tracheophyta</taxon>
        <taxon>Spermatophyta</taxon>
        <taxon>Magnoliopsida</taxon>
        <taxon>eudicotyledons</taxon>
        <taxon>Gunneridae</taxon>
        <taxon>Pentapetalae</taxon>
        <taxon>asterids</taxon>
        <taxon>campanulids</taxon>
        <taxon>Asterales</taxon>
        <taxon>Asteraceae</taxon>
        <taxon>Carduoideae</taxon>
        <taxon>Cardueae</taxon>
        <taxon>Arctiinae</taxon>
        <taxon>Arctium</taxon>
    </lineage>
</organism>
<name>A0ACB9DMH9_ARCLA</name>
<comment type="caution">
    <text evidence="1">The sequence shown here is derived from an EMBL/GenBank/DDBJ whole genome shotgun (WGS) entry which is preliminary data.</text>
</comment>
<reference evidence="1 2" key="2">
    <citation type="journal article" date="2022" name="Mol. Ecol. Resour.">
        <title>The genomes of chicory, endive, great burdock and yacon provide insights into Asteraceae paleo-polyploidization history and plant inulin production.</title>
        <authorList>
            <person name="Fan W."/>
            <person name="Wang S."/>
            <person name="Wang H."/>
            <person name="Wang A."/>
            <person name="Jiang F."/>
            <person name="Liu H."/>
            <person name="Zhao H."/>
            <person name="Xu D."/>
            <person name="Zhang Y."/>
        </authorList>
    </citation>
    <scope>NUCLEOTIDE SEQUENCE [LARGE SCALE GENOMIC DNA]</scope>
    <source>
        <strain evidence="2">cv. Niubang</strain>
    </source>
</reference>
<sequence>MDKGNPTLFTHLNDLIPPSLASLQLQTQSVGTLDPSARPNFTTLAPSAHRRRRTLHGRCSSLSVPNLCGSLYLESLSLKEPMVFSSSYIQMGLYCSPYKDQVRRHSGKSGKDLASHSQNANLTLSLTKKDGMRECLISKRKYPCTSTCSFHPQERFIGMSERYKWRNQDKNWRSVVVRSEIAGTGSPGASYQLSGFQVGSKIRGICFYTVTSFIAVFLFVLMLVVHPFVLLRDKYQRNFHHFIAKIWASMTIAPFFRLKIQGSENLPPKDSPAVYVSNHQSFLDIYTLLTLGRNFKFVSKTAIFLFPVIGWAMFMMGTIPLKRMDRKSQLQTLKRCMELVKNGGSVFFFPEGTRSRDGSLGAFKKGAFSIAAKTGVPVVPITLMGTGKIMPAGMERTLNSGMVKVVIHQPIKGDNTDILCTKVRNMIADELVRQG</sequence>
<keyword evidence="2" id="KW-1185">Reference proteome</keyword>
<dbReference type="Proteomes" id="UP001055879">
    <property type="component" value="Linkage Group LG03"/>
</dbReference>
<dbReference type="EMBL" id="CM042049">
    <property type="protein sequence ID" value="KAI3747893.1"/>
    <property type="molecule type" value="Genomic_DNA"/>
</dbReference>
<evidence type="ECO:0000313" key="1">
    <source>
        <dbReference type="EMBL" id="KAI3747893.1"/>
    </source>
</evidence>
<proteinExistence type="predicted"/>
<protein>
    <submittedName>
        <fullName evidence="1">Uncharacterized protein</fullName>
    </submittedName>
</protein>
<reference evidence="2" key="1">
    <citation type="journal article" date="2022" name="Mol. Ecol. Resour.">
        <title>The genomes of chicory, endive, great burdock and yacon provide insights into Asteraceae palaeo-polyploidization history and plant inulin production.</title>
        <authorList>
            <person name="Fan W."/>
            <person name="Wang S."/>
            <person name="Wang H."/>
            <person name="Wang A."/>
            <person name="Jiang F."/>
            <person name="Liu H."/>
            <person name="Zhao H."/>
            <person name="Xu D."/>
            <person name="Zhang Y."/>
        </authorList>
    </citation>
    <scope>NUCLEOTIDE SEQUENCE [LARGE SCALE GENOMIC DNA]</scope>
    <source>
        <strain evidence="2">cv. Niubang</strain>
    </source>
</reference>
<evidence type="ECO:0000313" key="2">
    <source>
        <dbReference type="Proteomes" id="UP001055879"/>
    </source>
</evidence>
<accession>A0ACB9DMH9</accession>
<gene>
    <name evidence="1" type="ORF">L6452_10618</name>
</gene>